<reference evidence="3 4" key="1">
    <citation type="submission" date="2024-05" db="EMBL/GenBank/DDBJ databases">
        <title>Genome sequencing and assembly of Indian major carp, Cirrhinus mrigala (Hamilton, 1822).</title>
        <authorList>
            <person name="Mohindra V."/>
            <person name="Chowdhury L.M."/>
            <person name="Lal K."/>
            <person name="Jena J.K."/>
        </authorList>
    </citation>
    <scope>NUCLEOTIDE SEQUENCE [LARGE SCALE GENOMIC DNA]</scope>
    <source>
        <strain evidence="3">CM1030</strain>
        <tissue evidence="3">Blood</tissue>
    </source>
</reference>
<keyword evidence="4" id="KW-1185">Reference proteome</keyword>
<name>A0ABD0P960_CIRMR</name>
<dbReference type="Pfam" id="PF00836">
    <property type="entry name" value="Stathmin"/>
    <property type="match status" value="1"/>
</dbReference>
<dbReference type="InterPro" id="IPR036002">
    <property type="entry name" value="Stathmin_sf"/>
</dbReference>
<accession>A0ABD0P960</accession>
<evidence type="ECO:0000313" key="3">
    <source>
        <dbReference type="EMBL" id="KAL0169821.1"/>
    </source>
</evidence>
<dbReference type="PRINTS" id="PR00345">
    <property type="entry name" value="STATHMIN"/>
</dbReference>
<gene>
    <name evidence="3" type="ORF">M9458_034417</name>
</gene>
<feature type="non-terminal residue" evidence="3">
    <location>
        <position position="1"/>
    </location>
</feature>
<comment type="caution">
    <text evidence="3">The sequence shown here is derived from an EMBL/GenBank/DDBJ whole genome shotgun (WGS) entry which is preliminary data.</text>
</comment>
<dbReference type="Gene3D" id="6.10.280.30">
    <property type="match status" value="1"/>
</dbReference>
<evidence type="ECO:0000313" key="4">
    <source>
        <dbReference type="Proteomes" id="UP001529510"/>
    </source>
</evidence>
<protein>
    <recommendedName>
        <fullName evidence="1">Stathmin</fullName>
    </recommendedName>
</protein>
<comment type="similarity">
    <text evidence="1">Belongs to the stathmin family.</text>
</comment>
<organism evidence="3 4">
    <name type="scientific">Cirrhinus mrigala</name>
    <name type="common">Mrigala</name>
    <dbReference type="NCBI Taxonomy" id="683832"/>
    <lineage>
        <taxon>Eukaryota</taxon>
        <taxon>Metazoa</taxon>
        <taxon>Chordata</taxon>
        <taxon>Craniata</taxon>
        <taxon>Vertebrata</taxon>
        <taxon>Euteleostomi</taxon>
        <taxon>Actinopterygii</taxon>
        <taxon>Neopterygii</taxon>
        <taxon>Teleostei</taxon>
        <taxon>Ostariophysi</taxon>
        <taxon>Cypriniformes</taxon>
        <taxon>Cyprinidae</taxon>
        <taxon>Labeoninae</taxon>
        <taxon>Labeonini</taxon>
        <taxon>Cirrhinus</taxon>
    </lineage>
</organism>
<dbReference type="PROSITE" id="PS51663">
    <property type="entry name" value="STATHMIN_3"/>
    <property type="match status" value="1"/>
</dbReference>
<dbReference type="PANTHER" id="PTHR10104:SF21">
    <property type="entry name" value="STATHMIN"/>
    <property type="match status" value="1"/>
</dbReference>
<dbReference type="EMBL" id="JAMKFB020000017">
    <property type="protein sequence ID" value="KAL0169821.1"/>
    <property type="molecule type" value="Genomic_DNA"/>
</dbReference>
<feature type="non-terminal residue" evidence="3">
    <location>
        <position position="68"/>
    </location>
</feature>
<dbReference type="AlphaFoldDB" id="A0ABD0P960"/>
<sequence>VVDLNLGIIKDMEVIELNKRSSGQAFEVILRPPSFDGQREFHPTFPPRRDPSLEEIQKKLDAAEERRK</sequence>
<feature type="region of interest" description="Disordered" evidence="2">
    <location>
        <begin position="37"/>
        <end position="68"/>
    </location>
</feature>
<dbReference type="PANTHER" id="PTHR10104">
    <property type="entry name" value="STATHMIN"/>
    <property type="match status" value="1"/>
</dbReference>
<proteinExistence type="inferred from homology"/>
<dbReference type="InterPro" id="IPR000956">
    <property type="entry name" value="Stathmin_fam"/>
</dbReference>
<evidence type="ECO:0000256" key="1">
    <source>
        <dbReference type="RuleBase" id="RU004388"/>
    </source>
</evidence>
<dbReference type="SUPFAM" id="SSF101494">
    <property type="entry name" value="Stathmin"/>
    <property type="match status" value="1"/>
</dbReference>
<dbReference type="Proteomes" id="UP001529510">
    <property type="component" value="Unassembled WGS sequence"/>
</dbReference>
<evidence type="ECO:0000256" key="2">
    <source>
        <dbReference type="SAM" id="MobiDB-lite"/>
    </source>
</evidence>